<keyword evidence="5" id="KW-0255">Endonuclease</keyword>
<dbReference type="PANTHER" id="PTHR37984:SF5">
    <property type="entry name" value="PROTEIN NYNRIN-LIKE"/>
    <property type="match status" value="1"/>
</dbReference>
<dbReference type="PANTHER" id="PTHR37984">
    <property type="entry name" value="PROTEIN CBG26694"/>
    <property type="match status" value="1"/>
</dbReference>
<keyword evidence="4" id="KW-0540">Nuclease</keyword>
<dbReference type="PROSITE" id="PS50994">
    <property type="entry name" value="INTEGRASE"/>
    <property type="match status" value="1"/>
</dbReference>
<dbReference type="EMBL" id="JAKCXM010000812">
    <property type="protein sequence ID" value="KAJ0391852.1"/>
    <property type="molecule type" value="Genomic_DNA"/>
</dbReference>
<dbReference type="SUPFAM" id="SSF50630">
    <property type="entry name" value="Acid proteases"/>
    <property type="match status" value="1"/>
</dbReference>
<evidence type="ECO:0000256" key="5">
    <source>
        <dbReference type="ARBA" id="ARBA00022759"/>
    </source>
</evidence>
<dbReference type="CDD" id="cd09274">
    <property type="entry name" value="RNase_HI_RT_Ty3"/>
    <property type="match status" value="1"/>
</dbReference>
<evidence type="ECO:0000313" key="12">
    <source>
        <dbReference type="Proteomes" id="UP001209570"/>
    </source>
</evidence>
<dbReference type="Pfam" id="PF00078">
    <property type="entry name" value="RVT_1"/>
    <property type="match status" value="1"/>
</dbReference>
<evidence type="ECO:0000259" key="10">
    <source>
        <dbReference type="PROSITE" id="PS50994"/>
    </source>
</evidence>
<dbReference type="InterPro" id="IPR021109">
    <property type="entry name" value="Peptidase_aspartic_dom_sf"/>
</dbReference>
<dbReference type="FunFam" id="3.10.20.370:FF:000001">
    <property type="entry name" value="Retrovirus-related Pol polyprotein from transposon 17.6-like protein"/>
    <property type="match status" value="1"/>
</dbReference>
<dbReference type="Gene3D" id="3.30.70.270">
    <property type="match status" value="2"/>
</dbReference>
<name>A0AAD5LTE4_PYTIN</name>
<dbReference type="InterPro" id="IPR036397">
    <property type="entry name" value="RNaseH_sf"/>
</dbReference>
<dbReference type="GO" id="GO:0006508">
    <property type="term" value="P:proteolysis"/>
    <property type="evidence" value="ECO:0007669"/>
    <property type="project" value="InterPro"/>
</dbReference>
<keyword evidence="12" id="KW-1185">Reference proteome</keyword>
<dbReference type="InterPro" id="IPR001584">
    <property type="entry name" value="Integrase_cat-core"/>
</dbReference>
<dbReference type="InterPro" id="IPR043502">
    <property type="entry name" value="DNA/RNA_pol_sf"/>
</dbReference>
<dbReference type="InterPro" id="IPR012337">
    <property type="entry name" value="RNaseH-like_sf"/>
</dbReference>
<feature type="domain" description="Peptidase A2" evidence="9">
    <location>
        <begin position="70"/>
        <end position="108"/>
    </location>
</feature>
<evidence type="ECO:0000259" key="9">
    <source>
        <dbReference type="PROSITE" id="PS50175"/>
    </source>
</evidence>
<dbReference type="Gene3D" id="2.40.70.10">
    <property type="entry name" value="Acid Proteases"/>
    <property type="match status" value="1"/>
</dbReference>
<dbReference type="InterPro" id="IPR000477">
    <property type="entry name" value="RT_dom"/>
</dbReference>
<dbReference type="InterPro" id="IPR001995">
    <property type="entry name" value="Peptidase_A2_cat"/>
</dbReference>
<dbReference type="CDD" id="cd00303">
    <property type="entry name" value="retropepsin_like"/>
    <property type="match status" value="1"/>
</dbReference>
<dbReference type="FunFam" id="3.30.70.270:FF:000026">
    <property type="entry name" value="Transposon Ty3-G Gag-Pol polyprotein"/>
    <property type="match status" value="1"/>
</dbReference>
<dbReference type="Pfam" id="PF17917">
    <property type="entry name" value="RT_RNaseH"/>
    <property type="match status" value="1"/>
</dbReference>
<evidence type="ECO:0000313" key="11">
    <source>
        <dbReference type="EMBL" id="KAJ0391852.1"/>
    </source>
</evidence>
<dbReference type="SUPFAM" id="SSF53098">
    <property type="entry name" value="Ribonuclease H-like"/>
    <property type="match status" value="1"/>
</dbReference>
<feature type="compositionally biased region" description="Acidic residues" evidence="8">
    <location>
        <begin position="1104"/>
        <end position="1114"/>
    </location>
</feature>
<dbReference type="Gene3D" id="3.10.10.10">
    <property type="entry name" value="HIV Type 1 Reverse Transcriptase, subunit A, domain 1"/>
    <property type="match status" value="1"/>
</dbReference>
<evidence type="ECO:0000256" key="8">
    <source>
        <dbReference type="SAM" id="MobiDB-lite"/>
    </source>
</evidence>
<dbReference type="GO" id="GO:0004190">
    <property type="term" value="F:aspartic-type endopeptidase activity"/>
    <property type="evidence" value="ECO:0007669"/>
    <property type="project" value="InterPro"/>
</dbReference>
<evidence type="ECO:0000256" key="3">
    <source>
        <dbReference type="ARBA" id="ARBA00022695"/>
    </source>
</evidence>
<dbReference type="InterPro" id="IPR041373">
    <property type="entry name" value="RT_RNaseH"/>
</dbReference>
<sequence length="1189" mass="132770">MPRGTEARTADEIDAELNKIRAETTGAIKGASENDIGRDPGTASTVGARIRMEASGGLPTAQVRLRDRPTEVIIDTGASYSVAGEKLRRFGQRLEGPPPVQQVQGLGGVCLPVLGVWKFELRTAYEQTIAVDALVVDGCGVEFILGSDFWTGQRATISYETCEASFRKGDTQVIVPFTFKDSKGGVVRLARGCKIPTQSQRLVRLPVETAVGTVGLFMPAESSSPYLLVPPTVTKVHDGHVTVPVLNVLGKKVKLPARAQLGRWVPLDDEMELLSVDGALERPAVERWIETLQQATNAPLPGEDELPLDHLPAKDRALLLRLLLCFPRIASTEKVCPPPTDTGVHHIIPTGTAAPISIRRWRHAEQEKAVIDKHVEEMLKAGVVEMGDGPWCFPVVLVKKKDGSVRFCVDYRALNAVTAKDVYPLPRIDETVEALGGATLFSTMDLMAGYWQIPVAPEDRDKTAFATRQGLFRHLVQLAAVLARLEDAGLTIKLKKCVFAAPKIEYLGHELSEEGVRPTDRLLRAIRDAPVPTDATEVRRFVHLAGYYRRFIPEFGRKAEPLTRLLRKNEQWQWGPEQDDAVRRLKLELTSKPVLRYPDFQRPFVLATDASVVGLGAALMQDYGDGLQPVGYASKVNSEAQTKYGITELECLAVVWAINQFRPYLYGRAFQVVTDHAALKWLMTAKESNKRLHRWALSLQEYNFSIVYRPGKSNVVPDALSRAPVRVARAVEEDRARDTLEAHGAAQIDLETLQGHQRRSKLCTDALTAETCKGRAVRAHDGIVEVHTDDGWRILLPATLRAIALKACHESVWAGHLRGPQTHRGSPPEDHIHNRYVVAIVEYVTKFVVAEAVPTRAAEKVASVLRDRVVLQFGPMRELITDGARELQSATMKALALGLQAKQSTSVPYRPNLLGQVERFNRTWKDIVSMYVNAAQTDWDEWVPVATYAYNSARNTVTGFTPFELMTGREPRAPWDLLLPAHRGSVDDLPRWYENTRARLRKLALAISKEQLRQARCYDRKSRREWTFTTNELTWVFKPTRGQGVSKLRHRWIGPCRIVEPAGYDNFLVLHLDTAERLLVHESMLLPFATTNDERAEATQGLLDELDDSDDDERGEARTADHGELTSFEQRRVLRRATNRIGRYEIEVMVEIRSGDAAGTVRWMGFDEFESFWAANPDIEHDVAAGDGE</sequence>
<dbReference type="Proteomes" id="UP001209570">
    <property type="component" value="Unassembled WGS sequence"/>
</dbReference>
<keyword evidence="7" id="KW-0695">RNA-directed DNA polymerase</keyword>
<feature type="region of interest" description="Disordered" evidence="8">
    <location>
        <begin position="1103"/>
        <end position="1122"/>
    </location>
</feature>
<dbReference type="GO" id="GO:0003676">
    <property type="term" value="F:nucleic acid binding"/>
    <property type="evidence" value="ECO:0007669"/>
    <property type="project" value="InterPro"/>
</dbReference>
<dbReference type="EC" id="2.7.7.49" evidence="1"/>
<gene>
    <name evidence="11" type="ORF">P43SY_010752</name>
</gene>
<dbReference type="SUPFAM" id="SSF56672">
    <property type="entry name" value="DNA/RNA polymerases"/>
    <property type="match status" value="1"/>
</dbReference>
<organism evidence="11 12">
    <name type="scientific">Pythium insidiosum</name>
    <name type="common">Pythiosis disease agent</name>
    <dbReference type="NCBI Taxonomy" id="114742"/>
    <lineage>
        <taxon>Eukaryota</taxon>
        <taxon>Sar</taxon>
        <taxon>Stramenopiles</taxon>
        <taxon>Oomycota</taxon>
        <taxon>Peronosporomycetes</taxon>
        <taxon>Pythiales</taxon>
        <taxon>Pythiaceae</taxon>
        <taxon>Pythium</taxon>
    </lineage>
</organism>
<keyword evidence="2" id="KW-0808">Transferase</keyword>
<comment type="caution">
    <text evidence="11">The sequence shown here is derived from an EMBL/GenBank/DDBJ whole genome shotgun (WGS) entry which is preliminary data.</text>
</comment>
<dbReference type="Gene3D" id="3.10.20.370">
    <property type="match status" value="1"/>
</dbReference>
<dbReference type="GO" id="GO:0015074">
    <property type="term" value="P:DNA integration"/>
    <property type="evidence" value="ECO:0007669"/>
    <property type="project" value="InterPro"/>
</dbReference>
<dbReference type="CDD" id="cd01647">
    <property type="entry name" value="RT_LTR"/>
    <property type="match status" value="1"/>
</dbReference>
<evidence type="ECO:0000256" key="2">
    <source>
        <dbReference type="ARBA" id="ARBA00022679"/>
    </source>
</evidence>
<evidence type="ECO:0000256" key="1">
    <source>
        <dbReference type="ARBA" id="ARBA00012493"/>
    </source>
</evidence>
<dbReference type="InterPro" id="IPR043128">
    <property type="entry name" value="Rev_trsase/Diguanyl_cyclase"/>
</dbReference>
<dbReference type="Gene3D" id="3.30.420.10">
    <property type="entry name" value="Ribonuclease H-like superfamily/Ribonuclease H"/>
    <property type="match status" value="1"/>
</dbReference>
<dbReference type="GO" id="GO:0004519">
    <property type="term" value="F:endonuclease activity"/>
    <property type="evidence" value="ECO:0007669"/>
    <property type="project" value="UniProtKB-KW"/>
</dbReference>
<feature type="domain" description="Integrase catalytic" evidence="10">
    <location>
        <begin position="793"/>
        <end position="970"/>
    </location>
</feature>
<reference evidence="11" key="1">
    <citation type="submission" date="2021-12" db="EMBL/GenBank/DDBJ databases">
        <title>Prjna785345.</title>
        <authorList>
            <person name="Rujirawat T."/>
            <person name="Krajaejun T."/>
        </authorList>
    </citation>
    <scope>NUCLEOTIDE SEQUENCE</scope>
    <source>
        <strain evidence="11">Pi057C3</strain>
    </source>
</reference>
<dbReference type="Pfam" id="PF13650">
    <property type="entry name" value="Asp_protease_2"/>
    <property type="match status" value="1"/>
</dbReference>
<accession>A0AAD5LTE4</accession>
<evidence type="ECO:0000256" key="7">
    <source>
        <dbReference type="ARBA" id="ARBA00022918"/>
    </source>
</evidence>
<evidence type="ECO:0000256" key="4">
    <source>
        <dbReference type="ARBA" id="ARBA00022722"/>
    </source>
</evidence>
<proteinExistence type="predicted"/>
<protein>
    <recommendedName>
        <fullName evidence="1">RNA-directed DNA polymerase</fullName>
        <ecNumber evidence="1">2.7.7.49</ecNumber>
    </recommendedName>
</protein>
<keyword evidence="6" id="KW-0378">Hydrolase</keyword>
<dbReference type="InterPro" id="IPR050951">
    <property type="entry name" value="Retrovirus_Pol_polyprotein"/>
</dbReference>
<dbReference type="AlphaFoldDB" id="A0AAD5LTE4"/>
<dbReference type="PROSITE" id="PS50175">
    <property type="entry name" value="ASP_PROT_RETROV"/>
    <property type="match status" value="1"/>
</dbReference>
<dbReference type="GO" id="GO:0003964">
    <property type="term" value="F:RNA-directed DNA polymerase activity"/>
    <property type="evidence" value="ECO:0007669"/>
    <property type="project" value="UniProtKB-KW"/>
</dbReference>
<evidence type="ECO:0000256" key="6">
    <source>
        <dbReference type="ARBA" id="ARBA00022801"/>
    </source>
</evidence>
<keyword evidence="3" id="KW-0548">Nucleotidyltransferase</keyword>